<comment type="caution">
    <text evidence="1">The sequence shown here is derived from an EMBL/GenBank/DDBJ whole genome shotgun (WGS) entry which is preliminary data.</text>
</comment>
<dbReference type="Proteomes" id="UP000275836">
    <property type="component" value="Unassembled WGS sequence"/>
</dbReference>
<protein>
    <submittedName>
        <fullName evidence="1">Capsid protein</fullName>
    </submittedName>
</protein>
<reference evidence="1 2" key="1">
    <citation type="submission" date="2018-10" db="EMBL/GenBank/DDBJ databases">
        <title>Draft genome sequence of Weissella viridescens UCO-SMC3.</title>
        <authorList>
            <person name="Garcia-Cancino A."/>
            <person name="Espinoza-Monje M."/>
            <person name="Albarracin L."/>
            <person name="Garcia-Castillo V."/>
            <person name="Campos-Martin J."/>
            <person name="Nakano Y."/>
            <person name="Guitierrez-Zamorano C."/>
            <person name="Ikeda-Ohtsubo W."/>
            <person name="Morita H."/>
            <person name="Kitazawa H."/>
            <person name="Villena J."/>
        </authorList>
    </citation>
    <scope>NUCLEOTIDE SEQUENCE [LARGE SCALE GENOMIC DNA]</scope>
    <source>
        <strain evidence="1 2">UCO-SMC3</strain>
    </source>
</reference>
<name>A0A3P2RKS6_WEIVI</name>
<dbReference type="RefSeq" id="WP_124942906.1">
    <property type="nucleotide sequence ID" value="NZ_RHGY01000002.1"/>
</dbReference>
<dbReference type="InterPro" id="IPR021080">
    <property type="entry name" value="Minor_capsid_protein"/>
</dbReference>
<proteinExistence type="predicted"/>
<organism evidence="1 2">
    <name type="scientific">Weissella viridescens</name>
    <name type="common">Lactobacillus viridescens</name>
    <dbReference type="NCBI Taxonomy" id="1629"/>
    <lineage>
        <taxon>Bacteria</taxon>
        <taxon>Bacillati</taxon>
        <taxon>Bacillota</taxon>
        <taxon>Bacilli</taxon>
        <taxon>Lactobacillales</taxon>
        <taxon>Lactobacillaceae</taxon>
        <taxon>Weissella</taxon>
    </lineage>
</organism>
<dbReference type="AlphaFoldDB" id="A0A3P2RKS6"/>
<dbReference type="Pfam" id="PF11114">
    <property type="entry name" value="Minor_capsid_2"/>
    <property type="match status" value="1"/>
</dbReference>
<evidence type="ECO:0000313" key="2">
    <source>
        <dbReference type="Proteomes" id="UP000275836"/>
    </source>
</evidence>
<dbReference type="EMBL" id="RHGY01000002">
    <property type="protein sequence ID" value="RRG18262.1"/>
    <property type="molecule type" value="Genomic_DNA"/>
</dbReference>
<accession>A0A3P2RKS6</accession>
<sequence>MPVTVNVDGLTSRFSKPNIAKARYASANQAMLNMNKYVPYSGENSNQDHLRDTGHVASDGQSVTWTTAYAHSIFLGLVGGKYPIQNYTTPGTSKRWDLRMTGNRQDMLEVTNAFKKTLMKG</sequence>
<dbReference type="OrthoDB" id="2221953at2"/>
<evidence type="ECO:0000313" key="1">
    <source>
        <dbReference type="EMBL" id="RRG18262.1"/>
    </source>
</evidence>
<gene>
    <name evidence="1" type="ORF">D3P96_02965</name>
</gene>